<sequence>MIGIIDWDRSSTLSGRRCAVTGCLKFSYKAVDVHSRGEALSFGSHWMSFGTVEGADAAGLRLCGPSPELWPFVAHALR</sequence>
<gene>
    <name evidence="1" type="ORF">AXG93_4332s1230</name>
</gene>
<dbReference type="Proteomes" id="UP000077202">
    <property type="component" value="Unassembled WGS sequence"/>
</dbReference>
<organism evidence="1 2">
    <name type="scientific">Marchantia polymorpha subsp. ruderalis</name>
    <dbReference type="NCBI Taxonomy" id="1480154"/>
    <lineage>
        <taxon>Eukaryota</taxon>
        <taxon>Viridiplantae</taxon>
        <taxon>Streptophyta</taxon>
        <taxon>Embryophyta</taxon>
        <taxon>Marchantiophyta</taxon>
        <taxon>Marchantiopsida</taxon>
        <taxon>Marchantiidae</taxon>
        <taxon>Marchantiales</taxon>
        <taxon>Marchantiaceae</taxon>
        <taxon>Marchantia</taxon>
    </lineage>
</organism>
<keyword evidence="2" id="KW-1185">Reference proteome</keyword>
<dbReference type="AlphaFoldDB" id="A0A176W439"/>
<proteinExistence type="predicted"/>
<name>A0A176W439_MARPO</name>
<protein>
    <submittedName>
        <fullName evidence="1">Uncharacterized protein</fullName>
    </submittedName>
</protein>
<comment type="caution">
    <text evidence="1">The sequence shown here is derived from an EMBL/GenBank/DDBJ whole genome shotgun (WGS) entry which is preliminary data.</text>
</comment>
<evidence type="ECO:0000313" key="2">
    <source>
        <dbReference type="Proteomes" id="UP000077202"/>
    </source>
</evidence>
<accession>A0A176W439</accession>
<dbReference type="EMBL" id="LVLJ01001948">
    <property type="protein sequence ID" value="OAE27225.1"/>
    <property type="molecule type" value="Genomic_DNA"/>
</dbReference>
<evidence type="ECO:0000313" key="1">
    <source>
        <dbReference type="EMBL" id="OAE27225.1"/>
    </source>
</evidence>
<reference evidence="1" key="1">
    <citation type="submission" date="2016-03" db="EMBL/GenBank/DDBJ databases">
        <title>Mechanisms controlling the formation of the plant cell surface in tip-growing cells are functionally conserved among land plants.</title>
        <authorList>
            <person name="Honkanen S."/>
            <person name="Jones V.A."/>
            <person name="Morieri G."/>
            <person name="Champion C."/>
            <person name="Hetherington A.J."/>
            <person name="Kelly S."/>
            <person name="Saint-Marcoux D."/>
            <person name="Proust H."/>
            <person name="Prescott H."/>
            <person name="Dolan L."/>
        </authorList>
    </citation>
    <scope>NUCLEOTIDE SEQUENCE [LARGE SCALE GENOMIC DNA]</scope>
    <source>
        <tissue evidence="1">Whole gametophyte</tissue>
    </source>
</reference>